<dbReference type="RefSeq" id="WP_330108421.1">
    <property type="nucleotide sequence ID" value="NZ_JAZDQT010000002.1"/>
</dbReference>
<keyword evidence="4" id="KW-1185">Reference proteome</keyword>
<dbReference type="SUPFAM" id="SSF49299">
    <property type="entry name" value="PKD domain"/>
    <property type="match status" value="5"/>
</dbReference>
<evidence type="ECO:0000259" key="2">
    <source>
        <dbReference type="PROSITE" id="PS50093"/>
    </source>
</evidence>
<dbReference type="InterPro" id="IPR035986">
    <property type="entry name" value="PKD_dom_sf"/>
</dbReference>
<dbReference type="InterPro" id="IPR000601">
    <property type="entry name" value="PKD_dom"/>
</dbReference>
<sequence>MKRIRLLLIGLLCVVASSAFAQLTINAVDPGPYTPGSTLAATFTIDPNTACIAQTNVFQLYLSDATGDFTTETLIGTYNSFYSTFVNGVLPNPLADGTGYRVRIKASSNAALVSAPSAPFQVRAGTPVTARLISNKILDSSKDAFGFCSAQSGPAADVLLSNQSTAGTTTISLTHELNHTTTTIPVTTQTTFNADRTHYTAVTRVINADGNVATRAYFIINNEVITAFSTTGNNTVCLPGGALTYLINASSANGIGRNFPGNTYRINWGDGTESIYTYCDLKGGTVQHYYSQSSCGQSFNSGNTTIYNAFGINIQVVSPFSTCGNIGTPISTTAKVITITQNFISGPILGCTNNNVTFSNTSILGQDPNTNSPGCADYNSLFNWYVDGILVEASVPKSTNLNYIFTTNGQHVVTLESISNGNCTAPIASHTICIQNPPQPSFTLTPTTICAGTTLKPVNTSVVDESCNNNTVYSWTVSPATGVTYVNSTSSGSKNPEINFANPGTYTITLNINTATCTAVTSAVQTVIVNAAPTAVLSADAQLCGLQTFTFDNAATTTKTTFTGTTSPEPAGTYAWTVTANSGGTYAFVGGTTSASKYPQIRFDNFDTYTVTVTHTNNCGTVSTSQKLTFNTAPVVNAGPDQAICYNDASFTLAGSITGTTSTRTWTTTGTGTFSPNANTLNATYTPSVADKNAGTVTLTLTGTTTLPAPCSTVSDQVVLTIKPRTFVNSLPTKTICTGTAVGYSPSSNIAGGTFSWTASGGPGAGGFSASGNGATINDVLTNSNPTTDATVTYTITPNANGCAGDPFTFTVTVTPNPVLTATPVNSNICSQQNAVINLSSNLANTKYTWTSTAQAGVTGNTNNATPSTATSITNTLVNNTLLPKTVDYTITPISANNCPGTPVTVTITVEPQPSTPNAGPDANSCNTGSFVLQGNQPAVGTGKWTLVSAQAGVSFVDDTQYNTTVNGLVAGQVYVFRWTISSAASCTPKSDDVSITINPASVGGTVAGSAAVCSGTNGGTLTLSGHTGNVIRWESSINGGTTWVAIANTTTTLNYSNLNTTTQYRAVVQSGVCAPDPAVAATITVNPAVVAANAGPDQELCNQTSTTLVANSPLPNTGLWTQAGGPAGATFVDASSATTQVNGLIPGQIYVFTWTISGQAPCPPSTDQVQIKINLPSDGGTTAGGASVCSGSGSGQITLSGQVGNVVRWEISTNGGTVWQTVNNTTAAINYSNLTTTTQYRAVVKNGNCAEANSTISTVTVNPAVATANAGASQELCNQTSTTLAGNSPLPNTGLWTQKSGPAGAVFADATLPNTQVTGLIPGQTYVFTWTISGQAPCPPSSSDVQVQVNLPSDGGTTAGNASVCSGSGSGQITLSGQVGNVVRWESSTNGGATWQIINNTATSINYSNLTATTQYRAVVRNGNCASANSTISTITVNPASISANAGPDQELCNQTSTTLSGNSPQTQTGLWTQISGPAVTFADASLYNTQVTGLVPGQTYVFRWTINGLAPCPPSMDDVQVKINLPSDGGVTAGSTAVCSGSGSGTITLSGQVGTIQGWEQSTDGGNTWSPINNTTNSVAYSNLTTTTQYRAVVKNGNCTPAYSTVATITVNPGSISANAGPNQELCNQASTTLAGNSPQTQTGLWTQTGGPAGATFADASQYNTQVSGLIPGNNYTFTWTISGLAPCPPSSASVTIKVNLPSDGGLTAGSTAVCSGSGSGNITLSGQVGTIQGWEKSTDGGTTWVPISNTTSSVAYNNLTITTQYRAIVKNGNCASAYSTVATITVNPGSITAVAGPNQELCDQTSTTLAGNSPQTQTGLWTQTGGPAGATFADASQYNTQVNGLIPGNTYTFTWTISGLAPCPPSSASVTIIVNAASNGGAMAGSTAVCSGSGSGNITLSGQVGTIQGWEKSTDGGTTWIPISNTTNSVAYNNLTITTQYRAIVKNGNCASAYSTVATVTVNQAVVQANAGADQTLCNSSSITLQGNSPLTNTGQWTLTSGQSGVTFADASQYNTQVNGLVGGQTYTFRWTISGLAPCPPTSDDVVITNLASLTNTNITTPFSTACSGQVVTLSGNVPSGGNGTYTYVWESSNDGGTTWAIINGQTSPSLTITVNASLSYRRTVTSGNCSAISNVLQLTALPAIANNSISASHAICLGTNATPISGSQPTGGDGTSYTYGWEQSTDNGATWTAIIGANAQDYAPGAITQTTSYRRLVSSGACAGSLQSISNVVKVTVNPNAKAEFSFIRDLDCFPFVINANNIKATAYPDRNATYTWYADNVVIGTGINFPSYTIATENTAVVIKLVVTSSLGCSQDEMSHTFRTRPNILATFTPSAVNGCGPLDVDFTNTSNTLTGVTFEWRVNNVIAGTSADFRYQFDADPFGEDKEYTVTLTVIGPCGRSVSAPQKITVYGTPIATGTPDKTRGCSPLTVNFRNTSPGSTNTYTYEIDGVIVNGPSTSKADFPYTFTTDVVRTYKVKVTATNSCGTDSREYVIVVSPNTIKPGFTVDGNKLRGCAPFDVDFTNSTVGASQYVYNFEPGQSAEISVNNRPEVKHHRFNKPGTYVVTMLATNDCSTAPVQSITITVDPQPLAAFSSNLTIGCNGLEVKFTNTSKDAIGYVWDFGDGSPTSTEVAPTHVYKGNPQTFTVKLTAINSLGCPTVEEKVDYIRLVGPPKADFSISPAAVISIPNYSFKFTNESSNGAQTYKWTFGDGDASTLKDPAHTYLDTGRFLVTLRTYNDQGCVDSIQKYVQIMGVPGYVYVPNSFMPGGTSVPLQKFMAVGAGIKSWRMSVFNKWGQVLWETTKLDDGKPVEGWDGTYNNVAQPQGIYFWKIEVQLINGTEWKGVTYDKSAPKRTGEIYLIR</sequence>
<dbReference type="InterPro" id="IPR022409">
    <property type="entry name" value="PKD/Chitinase_dom"/>
</dbReference>
<evidence type="ECO:0000313" key="3">
    <source>
        <dbReference type="EMBL" id="MEE1946108.1"/>
    </source>
</evidence>
<dbReference type="Gene3D" id="2.60.40.10">
    <property type="entry name" value="Immunoglobulins"/>
    <property type="match status" value="14"/>
</dbReference>
<dbReference type="SMART" id="SM00089">
    <property type="entry name" value="PKD"/>
    <property type="match status" value="5"/>
</dbReference>
<dbReference type="Proteomes" id="UP001336835">
    <property type="component" value="Unassembled WGS sequence"/>
</dbReference>
<gene>
    <name evidence="3" type="ORF">VRU48_13380</name>
</gene>
<keyword evidence="1" id="KW-0732">Signal</keyword>
<feature type="chain" id="PRO_5045139415" evidence="1">
    <location>
        <begin position="22"/>
        <end position="2868"/>
    </location>
</feature>
<feature type="signal peptide" evidence="1">
    <location>
        <begin position="1"/>
        <end position="21"/>
    </location>
</feature>
<name>A0ABU7I9F2_9SPHI</name>
<organism evidence="3 4">
    <name type="scientific">Pedobacter albus</name>
    <dbReference type="NCBI Taxonomy" id="3113905"/>
    <lineage>
        <taxon>Bacteria</taxon>
        <taxon>Pseudomonadati</taxon>
        <taxon>Bacteroidota</taxon>
        <taxon>Sphingobacteriia</taxon>
        <taxon>Sphingobacteriales</taxon>
        <taxon>Sphingobacteriaceae</taxon>
        <taxon>Pedobacter</taxon>
    </lineage>
</organism>
<dbReference type="Pfam" id="PF19406">
    <property type="entry name" value="PKD_5"/>
    <property type="match status" value="2"/>
</dbReference>
<reference evidence="3 4" key="1">
    <citation type="submission" date="2024-01" db="EMBL/GenBank/DDBJ databases">
        <title>Pedobacter sp. nov., isolated from fresh soil.</title>
        <authorList>
            <person name="Le N.T.T."/>
        </authorList>
    </citation>
    <scope>NUCLEOTIDE SEQUENCE [LARGE SCALE GENOMIC DNA]</scope>
    <source>
        <strain evidence="3 4">KR3-3</strain>
    </source>
</reference>
<dbReference type="EMBL" id="JAZDQT010000002">
    <property type="protein sequence ID" value="MEE1946108.1"/>
    <property type="molecule type" value="Genomic_DNA"/>
</dbReference>
<dbReference type="InterPro" id="IPR036278">
    <property type="entry name" value="Sialidase_sf"/>
</dbReference>
<evidence type="ECO:0000256" key="1">
    <source>
        <dbReference type="SAM" id="SignalP"/>
    </source>
</evidence>
<accession>A0ABU7I9F2</accession>
<dbReference type="InterPro" id="IPR013783">
    <property type="entry name" value="Ig-like_fold"/>
</dbReference>
<dbReference type="CDD" id="cd00146">
    <property type="entry name" value="PKD"/>
    <property type="match status" value="2"/>
</dbReference>
<dbReference type="Pfam" id="PF18911">
    <property type="entry name" value="PKD_4"/>
    <property type="match status" value="2"/>
</dbReference>
<dbReference type="SUPFAM" id="SSF50939">
    <property type="entry name" value="Sialidases"/>
    <property type="match status" value="2"/>
</dbReference>
<dbReference type="PROSITE" id="PS50093">
    <property type="entry name" value="PKD"/>
    <property type="match status" value="3"/>
</dbReference>
<proteinExistence type="predicted"/>
<comment type="caution">
    <text evidence="3">The sequence shown here is derived from an EMBL/GenBank/DDBJ whole genome shotgun (WGS) entry which is preliminary data.</text>
</comment>
<feature type="domain" description="PKD" evidence="2">
    <location>
        <begin position="2509"/>
        <end position="2591"/>
    </location>
</feature>
<dbReference type="InterPro" id="IPR045828">
    <property type="entry name" value="PKD_Bacteroidetes"/>
</dbReference>
<feature type="domain" description="PKD" evidence="2">
    <location>
        <begin position="2618"/>
        <end position="2662"/>
    </location>
</feature>
<protein>
    <submittedName>
        <fullName evidence="3">PKD domain-containing protein</fullName>
    </submittedName>
</protein>
<feature type="domain" description="PKD" evidence="2">
    <location>
        <begin position="2697"/>
        <end position="2758"/>
    </location>
</feature>
<evidence type="ECO:0000313" key="4">
    <source>
        <dbReference type="Proteomes" id="UP001336835"/>
    </source>
</evidence>